<keyword evidence="2" id="KW-0732">Signal</keyword>
<gene>
    <name evidence="3" type="ORF">GL267_12380</name>
</gene>
<proteinExistence type="predicted"/>
<dbReference type="EMBL" id="WNJL01000037">
    <property type="protein sequence ID" value="NDU43395.1"/>
    <property type="molecule type" value="Genomic_DNA"/>
</dbReference>
<organism evidence="3">
    <name type="scientific">Acidithiobacillus ferrianus</name>
    <dbReference type="NCBI Taxonomy" id="2678518"/>
    <lineage>
        <taxon>Bacteria</taxon>
        <taxon>Pseudomonadati</taxon>
        <taxon>Pseudomonadota</taxon>
        <taxon>Acidithiobacillia</taxon>
        <taxon>Acidithiobacillales</taxon>
        <taxon>Acidithiobacillaceae</taxon>
        <taxon>Acidithiobacillus</taxon>
    </lineage>
</organism>
<evidence type="ECO:0000256" key="2">
    <source>
        <dbReference type="SAM" id="SignalP"/>
    </source>
</evidence>
<reference evidence="3" key="1">
    <citation type="submission" date="2019-11" db="EMBL/GenBank/DDBJ databases">
        <title>Acidithiobacillus ferrianus sp. nov.: a facultatively anaerobic and extremely acidophilic chemolithoautotroph.</title>
        <authorList>
            <person name="Norris P.R."/>
            <person name="Falagan C."/>
            <person name="Moya-Beltran A."/>
            <person name="Castro M."/>
            <person name="Quatrini R."/>
            <person name="Johnson D.B."/>
        </authorList>
    </citation>
    <scope>NUCLEOTIDE SEQUENCE [LARGE SCALE GENOMIC DNA]</scope>
    <source>
        <strain evidence="3">MG</strain>
    </source>
</reference>
<evidence type="ECO:0000313" key="3">
    <source>
        <dbReference type="EMBL" id="NDU43395.1"/>
    </source>
</evidence>
<dbReference type="RefSeq" id="WP_163098596.1">
    <property type="nucleotide sequence ID" value="NZ_CP127523.1"/>
</dbReference>
<protein>
    <recommendedName>
        <fullName evidence="4">Periplasmic heavy metal sensor</fullName>
    </recommendedName>
</protein>
<feature type="coiled-coil region" evidence="1">
    <location>
        <begin position="40"/>
        <end position="93"/>
    </location>
</feature>
<sequence>MNRWMATMTGILLIGSLVAGAQAGTDGASAPYPLTHNQTITQMKAQLNHEEIAQHQLEERIIILKAHHDQAGVMRAEQRLRSNKADIEGLRETLHDAMTNGEGYQRKRKES</sequence>
<feature type="chain" id="PRO_5033042298" description="Periplasmic heavy metal sensor" evidence="2">
    <location>
        <begin position="22"/>
        <end position="111"/>
    </location>
</feature>
<evidence type="ECO:0008006" key="4">
    <source>
        <dbReference type="Google" id="ProtNLM"/>
    </source>
</evidence>
<evidence type="ECO:0000256" key="1">
    <source>
        <dbReference type="SAM" id="Coils"/>
    </source>
</evidence>
<feature type="signal peptide" evidence="2">
    <location>
        <begin position="1"/>
        <end position="21"/>
    </location>
</feature>
<accession>A0A845UDH3</accession>
<dbReference type="AlphaFoldDB" id="A0A845UDH3"/>
<keyword evidence="1" id="KW-0175">Coiled coil</keyword>
<name>A0A845UDH3_9PROT</name>
<comment type="caution">
    <text evidence="3">The sequence shown here is derived from an EMBL/GenBank/DDBJ whole genome shotgun (WGS) entry which is preliminary data.</text>
</comment>